<dbReference type="EMBL" id="KE504130">
    <property type="protein sequence ID" value="EPT03292.1"/>
    <property type="molecule type" value="Genomic_DNA"/>
</dbReference>
<dbReference type="AlphaFoldDB" id="S8EE80"/>
<evidence type="ECO:0000313" key="4">
    <source>
        <dbReference type="Proteomes" id="UP000015241"/>
    </source>
</evidence>
<dbReference type="Pfam" id="PF01693">
    <property type="entry name" value="Cauli_VI"/>
    <property type="match status" value="1"/>
</dbReference>
<name>S8EE80_FOMSC</name>
<dbReference type="InterPro" id="IPR011320">
    <property type="entry name" value="RNase_H1_N"/>
</dbReference>
<dbReference type="InParanoid" id="S8EE80"/>
<dbReference type="Gene3D" id="3.40.970.10">
    <property type="entry name" value="Ribonuclease H1, N-terminal domain"/>
    <property type="match status" value="1"/>
</dbReference>
<sequence>MPAGRYSAPLPIPIQCKTEEDALGIFNVCAPFFSHCTANDLDDSAVHDIICNLFRSSSLTTATKHQFKFYSVAQGYQQGIFAEWYGSGQCQDMISGFEKPEYKKFNNLSLAIAHFMNKGSKMRGTQQATQAVFDEYRQNVGMGVESEVEVEVSEYLSCTPSAARSPASTARAGPSEVPWPWKARVEDVLSSASSPSLSAVSDLAGVPETPVTPVAMKLKTTRSSRRQPTSTAEAPPVTGFPSPGAPVRHLQGIEQPNDTLNSFGQWTELYLMLHGWSLPSRLYILDHYMSSNTEREFVSDLVQKGALEGDMIFFYRLADAELRGHLKR</sequence>
<protein>
    <recommendedName>
        <fullName evidence="2">Ribonuclease H1 N-terminal domain-containing protein</fullName>
    </recommendedName>
</protein>
<dbReference type="HOGENOM" id="CLU_847401_0_0_1"/>
<evidence type="ECO:0000313" key="3">
    <source>
        <dbReference type="EMBL" id="EPT03292.1"/>
    </source>
</evidence>
<dbReference type="Proteomes" id="UP000015241">
    <property type="component" value="Unassembled WGS sequence"/>
</dbReference>
<proteinExistence type="predicted"/>
<gene>
    <name evidence="3" type="ORF">FOMPIDRAFT_93811</name>
</gene>
<reference evidence="3 4" key="1">
    <citation type="journal article" date="2012" name="Science">
        <title>The Paleozoic origin of enzymatic lignin decomposition reconstructed from 31 fungal genomes.</title>
        <authorList>
            <person name="Floudas D."/>
            <person name="Binder M."/>
            <person name="Riley R."/>
            <person name="Barry K."/>
            <person name="Blanchette R.A."/>
            <person name="Henrissat B."/>
            <person name="Martinez A.T."/>
            <person name="Otillar R."/>
            <person name="Spatafora J.W."/>
            <person name="Yadav J.S."/>
            <person name="Aerts A."/>
            <person name="Benoit I."/>
            <person name="Boyd A."/>
            <person name="Carlson A."/>
            <person name="Copeland A."/>
            <person name="Coutinho P.M."/>
            <person name="de Vries R.P."/>
            <person name="Ferreira P."/>
            <person name="Findley K."/>
            <person name="Foster B."/>
            <person name="Gaskell J."/>
            <person name="Glotzer D."/>
            <person name="Gorecki P."/>
            <person name="Heitman J."/>
            <person name="Hesse C."/>
            <person name="Hori C."/>
            <person name="Igarashi K."/>
            <person name="Jurgens J.A."/>
            <person name="Kallen N."/>
            <person name="Kersten P."/>
            <person name="Kohler A."/>
            <person name="Kuees U."/>
            <person name="Kumar T.K.A."/>
            <person name="Kuo A."/>
            <person name="LaButti K."/>
            <person name="Larrondo L.F."/>
            <person name="Lindquist E."/>
            <person name="Ling A."/>
            <person name="Lombard V."/>
            <person name="Lucas S."/>
            <person name="Lundell T."/>
            <person name="Martin R."/>
            <person name="McLaughlin D.J."/>
            <person name="Morgenstern I."/>
            <person name="Morin E."/>
            <person name="Murat C."/>
            <person name="Nagy L.G."/>
            <person name="Nolan M."/>
            <person name="Ohm R.A."/>
            <person name="Patyshakuliyeva A."/>
            <person name="Rokas A."/>
            <person name="Ruiz-Duenas F.J."/>
            <person name="Sabat G."/>
            <person name="Salamov A."/>
            <person name="Samejima M."/>
            <person name="Schmutz J."/>
            <person name="Slot J.C."/>
            <person name="St John F."/>
            <person name="Stenlid J."/>
            <person name="Sun H."/>
            <person name="Sun S."/>
            <person name="Syed K."/>
            <person name="Tsang A."/>
            <person name="Wiebenga A."/>
            <person name="Young D."/>
            <person name="Pisabarro A."/>
            <person name="Eastwood D.C."/>
            <person name="Martin F."/>
            <person name="Cullen D."/>
            <person name="Grigoriev I.V."/>
            <person name="Hibbett D.S."/>
        </authorList>
    </citation>
    <scope>NUCLEOTIDE SEQUENCE</scope>
    <source>
        <strain evidence="4">FP-58527</strain>
    </source>
</reference>
<keyword evidence="4" id="KW-1185">Reference proteome</keyword>
<evidence type="ECO:0000259" key="2">
    <source>
        <dbReference type="Pfam" id="PF01693"/>
    </source>
</evidence>
<organism evidence="3 4">
    <name type="scientific">Fomitopsis schrenkii</name>
    <name type="common">Brown rot fungus</name>
    <dbReference type="NCBI Taxonomy" id="2126942"/>
    <lineage>
        <taxon>Eukaryota</taxon>
        <taxon>Fungi</taxon>
        <taxon>Dikarya</taxon>
        <taxon>Basidiomycota</taxon>
        <taxon>Agaricomycotina</taxon>
        <taxon>Agaricomycetes</taxon>
        <taxon>Polyporales</taxon>
        <taxon>Fomitopsis</taxon>
    </lineage>
</organism>
<feature type="domain" description="Ribonuclease H1 N-terminal" evidence="2">
    <location>
        <begin position="68"/>
        <end position="111"/>
    </location>
</feature>
<dbReference type="SUPFAM" id="SSF55658">
    <property type="entry name" value="L9 N-domain-like"/>
    <property type="match status" value="1"/>
</dbReference>
<dbReference type="InterPro" id="IPR037056">
    <property type="entry name" value="RNase_H1_N_sf"/>
</dbReference>
<dbReference type="InterPro" id="IPR009027">
    <property type="entry name" value="Ribosomal_bL9/RNase_H1_N"/>
</dbReference>
<feature type="region of interest" description="Disordered" evidence="1">
    <location>
        <begin position="219"/>
        <end position="246"/>
    </location>
</feature>
<evidence type="ECO:0000256" key="1">
    <source>
        <dbReference type="SAM" id="MobiDB-lite"/>
    </source>
</evidence>
<accession>S8EE80</accession>